<dbReference type="SUPFAM" id="SSF55811">
    <property type="entry name" value="Nudix"/>
    <property type="match status" value="1"/>
</dbReference>
<reference evidence="7 8" key="1">
    <citation type="submission" date="2019-06" db="EMBL/GenBank/DDBJ databases">
        <title>Sulfurimonas gotlandica sp. nov., a chemoautotrophic and psychrotolerant epsilonproteobacterium isolated from a pelagic redoxcline, and an emended description of the genus Sulfurimonas.</title>
        <authorList>
            <person name="Wang S."/>
            <person name="Jiang L."/>
            <person name="Shao Z."/>
        </authorList>
    </citation>
    <scope>NUCLEOTIDE SEQUENCE [LARGE SCALE GENOMIC DNA]</scope>
    <source>
        <strain evidence="7 8">B2</strain>
    </source>
</reference>
<evidence type="ECO:0000256" key="3">
    <source>
        <dbReference type="ARBA" id="ARBA00022723"/>
    </source>
</evidence>
<sequence length="140" mass="16511">MKSYVVGFAFSENKNNILLIEKLRPEWQKNSLNGIGGKIEAGEMPSDAMDRECMEETGLKLEWEHRGVMSGMNGDGKPFECHIFYTYNDTIWNFEQKEDEPLNVYAVEELHDKKMIRNLRFLIPFGQHNENKEFIRLEYQ</sequence>
<keyword evidence="3" id="KW-0479">Metal-binding</keyword>
<dbReference type="AlphaFoldDB" id="A0A7M1AUD5"/>
<evidence type="ECO:0000256" key="4">
    <source>
        <dbReference type="ARBA" id="ARBA00022801"/>
    </source>
</evidence>
<dbReference type="KEGG" id="smax:FJR03_04370"/>
<dbReference type="InterPro" id="IPR000086">
    <property type="entry name" value="NUDIX_hydrolase_dom"/>
</dbReference>
<keyword evidence="5" id="KW-0460">Magnesium</keyword>
<dbReference type="PANTHER" id="PTHR43758">
    <property type="entry name" value="7,8-DIHYDRO-8-OXOGUANINE TRIPHOSPHATASE"/>
    <property type="match status" value="1"/>
</dbReference>
<dbReference type="RefSeq" id="WP_193114439.1">
    <property type="nucleotide sequence ID" value="NZ_CP041165.1"/>
</dbReference>
<evidence type="ECO:0000259" key="6">
    <source>
        <dbReference type="PROSITE" id="PS51462"/>
    </source>
</evidence>
<dbReference type="Gene3D" id="3.90.79.10">
    <property type="entry name" value="Nucleoside Triphosphate Pyrophosphohydrolase"/>
    <property type="match status" value="1"/>
</dbReference>
<comment type="similarity">
    <text evidence="2">Belongs to the Nudix hydrolase family.</text>
</comment>
<dbReference type="GO" id="GO:0016818">
    <property type="term" value="F:hydrolase activity, acting on acid anhydrides, in phosphorus-containing anhydrides"/>
    <property type="evidence" value="ECO:0007669"/>
    <property type="project" value="TreeGrafter"/>
</dbReference>
<dbReference type="EMBL" id="CP041165">
    <property type="protein sequence ID" value="QOP41020.1"/>
    <property type="molecule type" value="Genomic_DNA"/>
</dbReference>
<evidence type="ECO:0000256" key="2">
    <source>
        <dbReference type="ARBA" id="ARBA00005582"/>
    </source>
</evidence>
<name>A0A7M1AUD5_9BACT</name>
<gene>
    <name evidence="7" type="ORF">FJR03_04370</name>
</gene>
<dbReference type="Pfam" id="PF00293">
    <property type="entry name" value="NUDIX"/>
    <property type="match status" value="1"/>
</dbReference>
<evidence type="ECO:0000313" key="7">
    <source>
        <dbReference type="EMBL" id="QOP41020.1"/>
    </source>
</evidence>
<dbReference type="Proteomes" id="UP000593910">
    <property type="component" value="Chromosome"/>
</dbReference>
<keyword evidence="4" id="KW-0378">Hydrolase</keyword>
<evidence type="ECO:0000313" key="8">
    <source>
        <dbReference type="Proteomes" id="UP000593910"/>
    </source>
</evidence>
<feature type="domain" description="Nudix hydrolase" evidence="6">
    <location>
        <begin position="1"/>
        <end position="140"/>
    </location>
</feature>
<protein>
    <submittedName>
        <fullName evidence="7">NUDIX domain-containing protein</fullName>
    </submittedName>
</protein>
<dbReference type="GO" id="GO:0005737">
    <property type="term" value="C:cytoplasm"/>
    <property type="evidence" value="ECO:0007669"/>
    <property type="project" value="TreeGrafter"/>
</dbReference>
<dbReference type="InterPro" id="IPR015797">
    <property type="entry name" value="NUDIX_hydrolase-like_dom_sf"/>
</dbReference>
<dbReference type="GO" id="GO:0046872">
    <property type="term" value="F:metal ion binding"/>
    <property type="evidence" value="ECO:0007669"/>
    <property type="project" value="UniProtKB-KW"/>
</dbReference>
<evidence type="ECO:0000256" key="1">
    <source>
        <dbReference type="ARBA" id="ARBA00001946"/>
    </source>
</evidence>
<organism evidence="7 8">
    <name type="scientific">Sulfurimonas marina</name>
    <dbReference type="NCBI Taxonomy" id="2590551"/>
    <lineage>
        <taxon>Bacteria</taxon>
        <taxon>Pseudomonadati</taxon>
        <taxon>Campylobacterota</taxon>
        <taxon>Epsilonproteobacteria</taxon>
        <taxon>Campylobacterales</taxon>
        <taxon>Sulfurimonadaceae</taxon>
        <taxon>Sulfurimonas</taxon>
    </lineage>
</organism>
<dbReference type="PANTHER" id="PTHR43758:SF2">
    <property type="entry name" value="OXIDIZED PURINE NUCLEOSIDE TRIPHOSPHATE HYDROLASE"/>
    <property type="match status" value="1"/>
</dbReference>
<dbReference type="PROSITE" id="PS51462">
    <property type="entry name" value="NUDIX"/>
    <property type="match status" value="1"/>
</dbReference>
<keyword evidence="8" id="KW-1185">Reference proteome</keyword>
<accession>A0A7M1AUD5</accession>
<proteinExistence type="inferred from homology"/>
<comment type="cofactor">
    <cofactor evidence="1">
        <name>Mg(2+)</name>
        <dbReference type="ChEBI" id="CHEBI:18420"/>
    </cofactor>
</comment>
<evidence type="ECO:0000256" key="5">
    <source>
        <dbReference type="ARBA" id="ARBA00022842"/>
    </source>
</evidence>